<reference evidence="2" key="2">
    <citation type="submission" date="2015-01" db="EMBL/GenBank/DDBJ databases">
        <title>Evolutionary Origins and Diversification of the Mycorrhizal Mutualists.</title>
        <authorList>
            <consortium name="DOE Joint Genome Institute"/>
            <consortium name="Mycorrhizal Genomics Consortium"/>
            <person name="Kohler A."/>
            <person name="Kuo A."/>
            <person name="Nagy L.G."/>
            <person name="Floudas D."/>
            <person name="Copeland A."/>
            <person name="Barry K.W."/>
            <person name="Cichocki N."/>
            <person name="Veneault-Fourrey C."/>
            <person name="LaButti K."/>
            <person name="Lindquist E.A."/>
            <person name="Lipzen A."/>
            <person name="Lundell T."/>
            <person name="Morin E."/>
            <person name="Murat C."/>
            <person name="Riley R."/>
            <person name="Ohm R."/>
            <person name="Sun H."/>
            <person name="Tunlid A."/>
            <person name="Henrissat B."/>
            <person name="Grigoriev I.V."/>
            <person name="Hibbett D.S."/>
            <person name="Martin F."/>
        </authorList>
    </citation>
    <scope>NUCLEOTIDE SEQUENCE [LARGE SCALE GENOMIC DNA]</scope>
    <source>
        <strain evidence="2">441</strain>
    </source>
</reference>
<dbReference type="HOGENOM" id="CLU_2347535_0_0_1"/>
<name>A0A0D0A616_9AGAM</name>
<gene>
    <name evidence="1" type="ORF">PISMIDRAFT_445561</name>
</gene>
<keyword evidence="2" id="KW-1185">Reference proteome</keyword>
<sequence>MGHPECIFHAALSYRVTTESFLNTGSVFQVLYLSCVDTSASIRVGLGAKLELECTILPKLVAVVTSPTYQCCERVRINGSPHVGRLITMKWYTRVPV</sequence>
<dbReference type="AlphaFoldDB" id="A0A0D0A616"/>
<dbReference type="EMBL" id="KN833688">
    <property type="protein sequence ID" value="KIK29892.1"/>
    <property type="molecule type" value="Genomic_DNA"/>
</dbReference>
<organism evidence="1 2">
    <name type="scientific">Pisolithus microcarpus 441</name>
    <dbReference type="NCBI Taxonomy" id="765257"/>
    <lineage>
        <taxon>Eukaryota</taxon>
        <taxon>Fungi</taxon>
        <taxon>Dikarya</taxon>
        <taxon>Basidiomycota</taxon>
        <taxon>Agaricomycotina</taxon>
        <taxon>Agaricomycetes</taxon>
        <taxon>Agaricomycetidae</taxon>
        <taxon>Boletales</taxon>
        <taxon>Sclerodermatineae</taxon>
        <taxon>Pisolithaceae</taxon>
        <taxon>Pisolithus</taxon>
    </lineage>
</organism>
<proteinExistence type="predicted"/>
<dbReference type="Proteomes" id="UP000054018">
    <property type="component" value="Unassembled WGS sequence"/>
</dbReference>
<evidence type="ECO:0000313" key="1">
    <source>
        <dbReference type="EMBL" id="KIK29892.1"/>
    </source>
</evidence>
<protein>
    <submittedName>
        <fullName evidence="1">Uncharacterized protein</fullName>
    </submittedName>
</protein>
<evidence type="ECO:0000313" key="2">
    <source>
        <dbReference type="Proteomes" id="UP000054018"/>
    </source>
</evidence>
<accession>A0A0D0A616</accession>
<reference evidence="1 2" key="1">
    <citation type="submission" date="2014-04" db="EMBL/GenBank/DDBJ databases">
        <authorList>
            <consortium name="DOE Joint Genome Institute"/>
            <person name="Kuo A."/>
            <person name="Kohler A."/>
            <person name="Costa M.D."/>
            <person name="Nagy L.G."/>
            <person name="Floudas D."/>
            <person name="Copeland A."/>
            <person name="Barry K.W."/>
            <person name="Cichocki N."/>
            <person name="Veneault-Fourrey C."/>
            <person name="LaButti K."/>
            <person name="Lindquist E.A."/>
            <person name="Lipzen A."/>
            <person name="Lundell T."/>
            <person name="Morin E."/>
            <person name="Murat C."/>
            <person name="Sun H."/>
            <person name="Tunlid A."/>
            <person name="Henrissat B."/>
            <person name="Grigoriev I.V."/>
            <person name="Hibbett D.S."/>
            <person name="Martin F."/>
            <person name="Nordberg H.P."/>
            <person name="Cantor M.N."/>
            <person name="Hua S.X."/>
        </authorList>
    </citation>
    <scope>NUCLEOTIDE SEQUENCE [LARGE SCALE GENOMIC DNA]</scope>
    <source>
        <strain evidence="1 2">441</strain>
    </source>
</reference>